<keyword evidence="2" id="KW-1185">Reference proteome</keyword>
<accession>A0ABN6MT92</accession>
<organism evidence="1 2">
    <name type="scientific">Anaeromyxobacter oryzae</name>
    <dbReference type="NCBI Taxonomy" id="2918170"/>
    <lineage>
        <taxon>Bacteria</taxon>
        <taxon>Pseudomonadati</taxon>
        <taxon>Myxococcota</taxon>
        <taxon>Myxococcia</taxon>
        <taxon>Myxococcales</taxon>
        <taxon>Cystobacterineae</taxon>
        <taxon>Anaeromyxobacteraceae</taxon>
        <taxon>Anaeromyxobacter</taxon>
    </lineage>
</organism>
<name>A0ABN6MT92_9BACT</name>
<dbReference type="RefSeq" id="WP_248361978.1">
    <property type="nucleotide sequence ID" value="NZ_AP025591.1"/>
</dbReference>
<evidence type="ECO:0008006" key="3">
    <source>
        <dbReference type="Google" id="ProtNLM"/>
    </source>
</evidence>
<dbReference type="EMBL" id="AP025591">
    <property type="protein sequence ID" value="BDG03721.1"/>
    <property type="molecule type" value="Genomic_DNA"/>
</dbReference>
<sequence>MPFDPDFMSRPDEFERALALVRSVPDWLAFKARFFHDQPWPRRSAEALAAARGDGSPVVAGGRTFHRAPLPDDLSPDARYAYFRALGVGLAATYPPNAPPPSDAHVRWTCPACEVWTDAPGEAACPLCGRPLLAMRLPPPR</sequence>
<proteinExistence type="predicted"/>
<evidence type="ECO:0000313" key="2">
    <source>
        <dbReference type="Proteomes" id="UP001162891"/>
    </source>
</evidence>
<evidence type="ECO:0000313" key="1">
    <source>
        <dbReference type="EMBL" id="BDG03721.1"/>
    </source>
</evidence>
<dbReference type="Proteomes" id="UP001162891">
    <property type="component" value="Chromosome"/>
</dbReference>
<reference evidence="2" key="1">
    <citation type="journal article" date="2022" name="Int. J. Syst. Evol. Microbiol.">
        <title>Anaeromyxobacter oryzae sp. nov., Anaeromyxobacter diazotrophicus sp. nov. and Anaeromyxobacter paludicola sp. nov., isolated from paddy soils.</title>
        <authorList>
            <person name="Itoh H."/>
            <person name="Xu Z."/>
            <person name="Mise K."/>
            <person name="Masuda Y."/>
            <person name="Ushijima N."/>
            <person name="Hayakawa C."/>
            <person name="Shiratori Y."/>
            <person name="Senoo K."/>
        </authorList>
    </citation>
    <scope>NUCLEOTIDE SEQUENCE [LARGE SCALE GENOMIC DNA]</scope>
    <source>
        <strain evidence="2">Red232</strain>
    </source>
</reference>
<gene>
    <name evidence="1" type="ORF">AMOR_27170</name>
</gene>
<protein>
    <recommendedName>
        <fullName evidence="3">Zinc ribbon domain-containing protein</fullName>
    </recommendedName>
</protein>